<name>A0A1F6XWW2_9BACT</name>
<dbReference type="EMBL" id="MFVK01000032">
    <property type="protein sequence ID" value="OGI98625.1"/>
    <property type="molecule type" value="Genomic_DNA"/>
</dbReference>
<keyword evidence="1" id="KW-0680">Restriction system</keyword>
<accession>A0A1F6XWW2</accession>
<dbReference type="AlphaFoldDB" id="A0A1F6XWW2"/>
<protein>
    <recommendedName>
        <fullName evidence="2">Type I restriction enzyme HindI endonuclease subunit-like C-terminal domain-containing protein</fullName>
    </recommendedName>
</protein>
<comment type="caution">
    <text evidence="3">The sequence shown here is derived from an EMBL/GenBank/DDBJ whole genome shotgun (WGS) entry which is preliminary data.</text>
</comment>
<gene>
    <name evidence="3" type="ORF">A3H53_01250</name>
</gene>
<dbReference type="InterPro" id="IPR021810">
    <property type="entry name" value="T1RH-like_C"/>
</dbReference>
<feature type="domain" description="Type I restriction enzyme HindI endonuclease subunit-like C-terminal" evidence="2">
    <location>
        <begin position="9"/>
        <end position="266"/>
    </location>
</feature>
<evidence type="ECO:0000313" key="3">
    <source>
        <dbReference type="EMBL" id="OGI98625.1"/>
    </source>
</evidence>
<evidence type="ECO:0000259" key="2">
    <source>
        <dbReference type="Pfam" id="PF11867"/>
    </source>
</evidence>
<dbReference type="PANTHER" id="PTHR30195:SF15">
    <property type="entry name" value="TYPE I RESTRICTION ENZYME HINDI ENDONUCLEASE SUBUNIT"/>
    <property type="match status" value="1"/>
</dbReference>
<evidence type="ECO:0000313" key="4">
    <source>
        <dbReference type="Proteomes" id="UP000176479"/>
    </source>
</evidence>
<proteinExistence type="predicted"/>
<sequence length="271" mass="31271">MGEDVDKVDEERKRRFIEEAAKLEKLHALVMPHREANKIREDVIFFQAVKRAIYKRLVIPSVPISVTTETESAIRKLISESISADEAIDLFAAKDKGKPEISIFDEKFLEEVKKMRFKNLAIEILRKLLRDELGDRIRINEVRYSPLRELLEEIIERYENNIISSSEVIEKLIELARNIKTQEELSFYDAISIGKKGVNGNGKLKGVVKELVKMIRRDISVDWTNNEVIRSRIRADVKLLLISNGFSTEEMPDIVDRIFSQAAVLYADVIN</sequence>
<dbReference type="InterPro" id="IPR051268">
    <property type="entry name" value="Type-I_R_enzyme_R_subunit"/>
</dbReference>
<dbReference type="GO" id="GO:0009307">
    <property type="term" value="P:DNA restriction-modification system"/>
    <property type="evidence" value="ECO:0007669"/>
    <property type="project" value="UniProtKB-KW"/>
</dbReference>
<organism evidence="3 4">
    <name type="scientific">Candidatus Nomurabacteria bacterium RIFCSPLOWO2_02_FULL_40_10</name>
    <dbReference type="NCBI Taxonomy" id="1801786"/>
    <lineage>
        <taxon>Bacteria</taxon>
        <taxon>Candidatus Nomuraibacteriota</taxon>
    </lineage>
</organism>
<dbReference type="Pfam" id="PF11867">
    <property type="entry name" value="T1RH-like_C"/>
    <property type="match status" value="1"/>
</dbReference>
<dbReference type="Proteomes" id="UP000176479">
    <property type="component" value="Unassembled WGS sequence"/>
</dbReference>
<reference evidence="3 4" key="1">
    <citation type="journal article" date="2016" name="Nat. Commun.">
        <title>Thousands of microbial genomes shed light on interconnected biogeochemical processes in an aquifer system.</title>
        <authorList>
            <person name="Anantharaman K."/>
            <person name="Brown C.T."/>
            <person name="Hug L.A."/>
            <person name="Sharon I."/>
            <person name="Castelle C.J."/>
            <person name="Probst A.J."/>
            <person name="Thomas B.C."/>
            <person name="Singh A."/>
            <person name="Wilkins M.J."/>
            <person name="Karaoz U."/>
            <person name="Brodie E.L."/>
            <person name="Williams K.H."/>
            <person name="Hubbard S.S."/>
            <person name="Banfield J.F."/>
        </authorList>
    </citation>
    <scope>NUCLEOTIDE SEQUENCE [LARGE SCALE GENOMIC DNA]</scope>
</reference>
<evidence type="ECO:0000256" key="1">
    <source>
        <dbReference type="ARBA" id="ARBA00022747"/>
    </source>
</evidence>
<dbReference type="PANTHER" id="PTHR30195">
    <property type="entry name" value="TYPE I SITE-SPECIFIC DEOXYRIBONUCLEASE PROTEIN SUBUNIT M AND R"/>
    <property type="match status" value="1"/>
</dbReference>